<dbReference type="InterPro" id="IPR010611">
    <property type="entry name" value="3D_dom"/>
</dbReference>
<proteinExistence type="predicted"/>
<dbReference type="PROSITE" id="PS51109">
    <property type="entry name" value="G5"/>
    <property type="match status" value="1"/>
</dbReference>
<accession>A0ABT8NJC4</accession>
<dbReference type="SUPFAM" id="SSF50685">
    <property type="entry name" value="Barwin-like endoglucanases"/>
    <property type="match status" value="1"/>
</dbReference>
<keyword evidence="3" id="KW-1133">Transmembrane helix</keyword>
<reference evidence="5 6" key="1">
    <citation type="submission" date="2023-07" db="EMBL/GenBank/DDBJ databases">
        <title>Novel species in genus Planococcus.</title>
        <authorList>
            <person name="Ning S."/>
        </authorList>
    </citation>
    <scope>NUCLEOTIDE SEQUENCE [LARGE SCALE GENOMIC DNA]</scope>
    <source>
        <strain evidence="5 6">N017</strain>
    </source>
</reference>
<gene>
    <name evidence="5" type="ORF">QWY13_19140</name>
</gene>
<keyword evidence="6" id="KW-1185">Reference proteome</keyword>
<sequence length="449" mass="47803">MTEQEKNSKPVNLYKGKSLLVAIATVLMFAAVLTFAIYEGTKNTVKMTANGETTEVKTHADTVGAFLEEQQIQVAKDDYLSQSADSAIKEDTALEWDQAEQYKVSVDGKETAAWTTANTVKDILAKANVEVTEHDKVTPALNEEVDEDTAISVEKAYEVTLLDGLEEKKVWSTSTTVADFLKQNKIKLGELDRVENGMDEKVVPNSKVQVVRVEKVTDVVEDSVKFAAETKKDSKLLKGQEKLVQKGQNGVVSKTYEVVKENGKEVKRDLKSKKTVKEPTKQVTAVGTKVIVASVSRGATAKAPEKKAATAPVQQASAAPVQKAAAPKAAPAKKAEPSRKAAAASTKTAAPTSGKEFYVSATAYTASCAGCSGITATGINLMANPGLKVIAVDPNVIPLGSKVYVEGYGYAVAGDTGGAIKGNKIDLFMANHSDAVAFGRQQLKVTVLN</sequence>
<dbReference type="CDD" id="cd22786">
    <property type="entry name" value="DPBB_YuiC-like"/>
    <property type="match status" value="1"/>
</dbReference>
<keyword evidence="3" id="KW-0472">Membrane</keyword>
<evidence type="ECO:0000256" key="2">
    <source>
        <dbReference type="SAM" id="MobiDB-lite"/>
    </source>
</evidence>
<dbReference type="Pfam" id="PF03990">
    <property type="entry name" value="DUF348"/>
    <property type="match status" value="3"/>
</dbReference>
<evidence type="ECO:0000313" key="6">
    <source>
        <dbReference type="Proteomes" id="UP001172142"/>
    </source>
</evidence>
<dbReference type="SMART" id="SM01208">
    <property type="entry name" value="G5"/>
    <property type="match status" value="1"/>
</dbReference>
<organism evidence="5 6">
    <name type="scientific">Planococcus shenhongbingii</name>
    <dbReference type="NCBI Taxonomy" id="3058398"/>
    <lineage>
        <taxon>Bacteria</taxon>
        <taxon>Bacillati</taxon>
        <taxon>Bacillota</taxon>
        <taxon>Bacilli</taxon>
        <taxon>Bacillales</taxon>
        <taxon>Caryophanaceae</taxon>
        <taxon>Planococcus</taxon>
    </lineage>
</organism>
<dbReference type="PANTHER" id="PTHR39160:SF4">
    <property type="entry name" value="RESUSCITATION-PROMOTING FACTOR RPFB"/>
    <property type="match status" value="1"/>
</dbReference>
<protein>
    <submittedName>
        <fullName evidence="5">Ubiquitin-like domain-containing protein</fullName>
    </submittedName>
</protein>
<name>A0ABT8NJC4_9BACL</name>
<feature type="transmembrane region" description="Helical" evidence="3">
    <location>
        <begin position="20"/>
        <end position="38"/>
    </location>
</feature>
<dbReference type="Proteomes" id="UP001172142">
    <property type="component" value="Unassembled WGS sequence"/>
</dbReference>
<dbReference type="InterPro" id="IPR007137">
    <property type="entry name" value="DUF348"/>
</dbReference>
<evidence type="ECO:0000256" key="3">
    <source>
        <dbReference type="SAM" id="Phobius"/>
    </source>
</evidence>
<feature type="domain" description="G5" evidence="4">
    <location>
        <begin position="210"/>
        <end position="290"/>
    </location>
</feature>
<evidence type="ECO:0000256" key="1">
    <source>
        <dbReference type="ARBA" id="ARBA00022729"/>
    </source>
</evidence>
<feature type="region of interest" description="Disordered" evidence="2">
    <location>
        <begin position="301"/>
        <end position="347"/>
    </location>
</feature>
<dbReference type="Gene3D" id="2.40.40.10">
    <property type="entry name" value="RlpA-like domain"/>
    <property type="match status" value="1"/>
</dbReference>
<dbReference type="PANTHER" id="PTHR39160">
    <property type="entry name" value="CELL WALL-BINDING PROTEIN YOCH"/>
    <property type="match status" value="1"/>
</dbReference>
<feature type="compositionally biased region" description="Low complexity" evidence="2">
    <location>
        <begin position="309"/>
        <end position="332"/>
    </location>
</feature>
<keyword evidence="1" id="KW-0732">Signal</keyword>
<evidence type="ECO:0000259" key="4">
    <source>
        <dbReference type="PROSITE" id="PS51109"/>
    </source>
</evidence>
<dbReference type="EMBL" id="JAUJWU010000009">
    <property type="protein sequence ID" value="MDN7247580.1"/>
    <property type="molecule type" value="Genomic_DNA"/>
</dbReference>
<evidence type="ECO:0000313" key="5">
    <source>
        <dbReference type="EMBL" id="MDN7247580.1"/>
    </source>
</evidence>
<dbReference type="InterPro" id="IPR011098">
    <property type="entry name" value="G5_dom"/>
</dbReference>
<dbReference type="RefSeq" id="WP_301857772.1">
    <property type="nucleotide sequence ID" value="NZ_JAUJWU010000009.1"/>
</dbReference>
<dbReference type="InterPro" id="IPR036908">
    <property type="entry name" value="RlpA-like_sf"/>
</dbReference>
<dbReference type="Pfam" id="PF06725">
    <property type="entry name" value="3D"/>
    <property type="match status" value="1"/>
</dbReference>
<dbReference type="InterPro" id="IPR051933">
    <property type="entry name" value="Resuscitation_pf_RpfB"/>
</dbReference>
<dbReference type="Gene3D" id="2.20.230.10">
    <property type="entry name" value="Resuscitation-promoting factor rpfb"/>
    <property type="match status" value="1"/>
</dbReference>
<comment type="caution">
    <text evidence="5">The sequence shown here is derived from an EMBL/GenBank/DDBJ whole genome shotgun (WGS) entry which is preliminary data.</text>
</comment>
<dbReference type="Pfam" id="PF07501">
    <property type="entry name" value="G5"/>
    <property type="match status" value="1"/>
</dbReference>
<keyword evidence="3" id="KW-0812">Transmembrane</keyword>